<gene>
    <name evidence="1" type="ORF">HHL15_20635</name>
</gene>
<keyword evidence="2" id="KW-1185">Reference proteome</keyword>
<dbReference type="InterPro" id="IPR041966">
    <property type="entry name" value="LOTUS-like"/>
</dbReference>
<dbReference type="Proteomes" id="UP000580043">
    <property type="component" value="Unassembled WGS sequence"/>
</dbReference>
<reference evidence="1 2" key="1">
    <citation type="submission" date="2020-04" db="EMBL/GenBank/DDBJ databases">
        <title>Zoogloea sp. G-4-1-14 isolated from soil.</title>
        <authorList>
            <person name="Dahal R.H."/>
        </authorList>
    </citation>
    <scope>NUCLEOTIDE SEQUENCE [LARGE SCALE GENOMIC DNA]</scope>
    <source>
        <strain evidence="1 2">G-4-1-14</strain>
    </source>
</reference>
<dbReference type="RefSeq" id="WP_169147703.1">
    <property type="nucleotide sequence ID" value="NZ_JABBGA010000023.1"/>
</dbReference>
<organism evidence="1 2">
    <name type="scientific">Zoogloea dura</name>
    <dbReference type="NCBI Taxonomy" id="2728840"/>
    <lineage>
        <taxon>Bacteria</taxon>
        <taxon>Pseudomonadati</taxon>
        <taxon>Pseudomonadota</taxon>
        <taxon>Betaproteobacteria</taxon>
        <taxon>Rhodocyclales</taxon>
        <taxon>Zoogloeaceae</taxon>
        <taxon>Zoogloea</taxon>
    </lineage>
</organism>
<evidence type="ECO:0000313" key="2">
    <source>
        <dbReference type="Proteomes" id="UP000580043"/>
    </source>
</evidence>
<name>A0A848GFG9_9RHOO</name>
<proteinExistence type="predicted"/>
<comment type="caution">
    <text evidence="1">The sequence shown here is derived from an EMBL/GenBank/DDBJ whole genome shotgun (WGS) entry which is preliminary data.</text>
</comment>
<sequence length="280" mass="32048">MSNDRTPTSDEVLRRVGRNLVIFQQIELFLKFILENSNSTYVRSDGASALVETSVVGGRPAQQTLGTLVRNYLSDVLVEAGLEIPEFGVPETAQCAFRFKFTMEVEDAFVQRMRADLKLMTEQRNELVHHFLPRWKPGDETALNDALAYLDVQRDKVSPMFDHLKEISLRIEQGRKSMAELVASPEFERQFELAWLQRSPLISLFCEVHGRDKRTDGWTYLSTAGQVAAKEHPDELAHLVERYGFKSLKQLLIGSELFDVMDEGMPKGGSRTLFRLRERH</sequence>
<dbReference type="Gene3D" id="3.30.420.610">
    <property type="entry name" value="LOTUS domain-like"/>
    <property type="match status" value="1"/>
</dbReference>
<protein>
    <recommendedName>
        <fullName evidence="3">HTH OST-type domain-containing protein</fullName>
    </recommendedName>
</protein>
<evidence type="ECO:0000313" key="1">
    <source>
        <dbReference type="EMBL" id="NML28171.1"/>
    </source>
</evidence>
<evidence type="ECO:0008006" key="3">
    <source>
        <dbReference type="Google" id="ProtNLM"/>
    </source>
</evidence>
<dbReference type="CDD" id="cd10146">
    <property type="entry name" value="LabA_like_C"/>
    <property type="match status" value="1"/>
</dbReference>
<dbReference type="EMBL" id="JABBGA010000023">
    <property type="protein sequence ID" value="NML28171.1"/>
    <property type="molecule type" value="Genomic_DNA"/>
</dbReference>
<accession>A0A848GFG9</accession>
<dbReference type="AlphaFoldDB" id="A0A848GFG9"/>